<evidence type="ECO:0000313" key="6">
    <source>
        <dbReference type="EMBL" id="TWT21099.1"/>
    </source>
</evidence>
<dbReference type="InterPro" id="IPR012893">
    <property type="entry name" value="HipA-like_C"/>
</dbReference>
<proteinExistence type="inferred from homology"/>
<reference evidence="6 7" key="1">
    <citation type="journal article" date="2008" name="Int. J. Syst. Evol. Microbiol.">
        <title>Luteimonas marina sp. nov., isolated from seawater.</title>
        <authorList>
            <person name="Baik K.S."/>
            <person name="Park S.C."/>
            <person name="Kim M.S."/>
            <person name="Kim E.M."/>
            <person name="Park C."/>
            <person name="Chun J."/>
            <person name="Seong C.N."/>
        </authorList>
    </citation>
    <scope>NUCLEOTIDE SEQUENCE [LARGE SCALE GENOMIC DNA]</scope>
    <source>
        <strain evidence="6 7">FR1330</strain>
    </source>
</reference>
<comment type="similarity">
    <text evidence="1">Belongs to the HipA Ser/Thr kinase family.</text>
</comment>
<gene>
    <name evidence="6" type="ORF">FQY83_06975</name>
</gene>
<dbReference type="NCBIfam" id="TIGR03071">
    <property type="entry name" value="couple_hipA"/>
    <property type="match status" value="1"/>
</dbReference>
<dbReference type="InterPro" id="IPR017508">
    <property type="entry name" value="HipA_N1"/>
</dbReference>
<evidence type="ECO:0000313" key="7">
    <source>
        <dbReference type="Proteomes" id="UP000319980"/>
    </source>
</evidence>
<feature type="domain" description="HipA N-terminal subdomain 1" evidence="5">
    <location>
        <begin position="5"/>
        <end position="106"/>
    </location>
</feature>
<evidence type="ECO:0000256" key="3">
    <source>
        <dbReference type="ARBA" id="ARBA00022777"/>
    </source>
</evidence>
<keyword evidence="7" id="KW-1185">Reference proteome</keyword>
<dbReference type="InterPro" id="IPR052028">
    <property type="entry name" value="HipA_Ser/Thr_kinase"/>
</dbReference>
<name>A0A5C5U5M3_9GAMM</name>
<dbReference type="Proteomes" id="UP000319980">
    <property type="component" value="Unassembled WGS sequence"/>
</dbReference>
<dbReference type="RefSeq" id="WP_146386498.1">
    <property type="nucleotide sequence ID" value="NZ_VOHK01000003.1"/>
</dbReference>
<dbReference type="Pfam" id="PF07804">
    <property type="entry name" value="HipA_C"/>
    <property type="match status" value="1"/>
</dbReference>
<dbReference type="CDD" id="cd17793">
    <property type="entry name" value="HipA"/>
    <property type="match status" value="1"/>
</dbReference>
<evidence type="ECO:0000256" key="2">
    <source>
        <dbReference type="ARBA" id="ARBA00022679"/>
    </source>
</evidence>
<keyword evidence="2" id="KW-0808">Transferase</keyword>
<dbReference type="PANTHER" id="PTHR37419:SF1">
    <property type="entry name" value="SERINE_THREONINE-PROTEIN KINASE TOXIN HIPA"/>
    <property type="match status" value="1"/>
</dbReference>
<dbReference type="Gene3D" id="1.10.1070.20">
    <property type="match status" value="1"/>
</dbReference>
<dbReference type="EMBL" id="VOHK01000003">
    <property type="protein sequence ID" value="TWT21099.1"/>
    <property type="molecule type" value="Genomic_DNA"/>
</dbReference>
<feature type="domain" description="HipA-like C-terminal" evidence="4">
    <location>
        <begin position="148"/>
        <end position="379"/>
    </location>
</feature>
<keyword evidence="3" id="KW-0418">Kinase</keyword>
<dbReference type="AlphaFoldDB" id="A0A5C5U5M3"/>
<comment type="caution">
    <text evidence="6">The sequence shown here is derived from an EMBL/GenBank/DDBJ whole genome shotgun (WGS) entry which is preliminary data.</text>
</comment>
<evidence type="ECO:0000259" key="5">
    <source>
        <dbReference type="Pfam" id="PF13657"/>
    </source>
</evidence>
<evidence type="ECO:0000256" key="1">
    <source>
        <dbReference type="ARBA" id="ARBA00010164"/>
    </source>
</evidence>
<dbReference type="GO" id="GO:0004674">
    <property type="term" value="F:protein serine/threonine kinase activity"/>
    <property type="evidence" value="ECO:0007669"/>
    <property type="project" value="TreeGrafter"/>
</dbReference>
<protein>
    <submittedName>
        <fullName evidence="6">Type II toxin-antitoxin system HipA family toxin</fullName>
    </submittedName>
</protein>
<sequence length="417" mass="45255">MIERLDVELFGQPAGMLEISGPLRRPEDWTFTYHREYIRAGAPALSVTMPLREEPWIGALTRNWFCNLLPEGAVRQAIVQRLRIPHDDGFALLAAIGGECAGAVSLRVPGEERAAADDGETDLEAVLFLQGDVGGEGSWALAGTPMRLSLAGAQDKLAVVAEADGRLRLPHRGEPSTHILKPDSRRFRGLRDAEALGMALARRLGLDAAPARLLDVTGTPALLIERYDRVRASDGTLQRLHQEDFCQALSYPDGLKYEASGGPGLAACSALVRRLALGPGAVQGLLDWVVFNALIGNADAHAKNLSLLRDREGRRRLAPLYDLVPTVYLPESLVDRTPAMRIGEAARIDRIGVEDWVAFADAAGYRKPYVMDRVRSLAGRILGCLAEVGNGIVEQGGDPERVERVIVAIEGNTRMAQ</sequence>
<dbReference type="Pfam" id="PF13657">
    <property type="entry name" value="Couple_hipA"/>
    <property type="match status" value="1"/>
</dbReference>
<accession>A0A5C5U5M3</accession>
<dbReference type="GO" id="GO:0005829">
    <property type="term" value="C:cytosol"/>
    <property type="evidence" value="ECO:0007669"/>
    <property type="project" value="TreeGrafter"/>
</dbReference>
<evidence type="ECO:0000259" key="4">
    <source>
        <dbReference type="Pfam" id="PF07804"/>
    </source>
</evidence>
<dbReference type="PANTHER" id="PTHR37419">
    <property type="entry name" value="SERINE/THREONINE-PROTEIN KINASE TOXIN HIPA"/>
    <property type="match status" value="1"/>
</dbReference>
<dbReference type="OrthoDB" id="9805913at2"/>
<organism evidence="6 7">
    <name type="scientific">Luteimonas marina</name>
    <dbReference type="NCBI Taxonomy" id="488485"/>
    <lineage>
        <taxon>Bacteria</taxon>
        <taxon>Pseudomonadati</taxon>
        <taxon>Pseudomonadota</taxon>
        <taxon>Gammaproteobacteria</taxon>
        <taxon>Lysobacterales</taxon>
        <taxon>Lysobacteraceae</taxon>
        <taxon>Luteimonas</taxon>
    </lineage>
</organism>